<organism evidence="9 10">
    <name type="scientific">Carboxydichorda subterranea</name>
    <dbReference type="NCBI Taxonomy" id="3109565"/>
    <lineage>
        <taxon>Bacteria</taxon>
        <taxon>Bacillati</taxon>
        <taxon>Bacillota</taxon>
        <taxon>Limnochordia</taxon>
        <taxon>Limnochordales</taxon>
        <taxon>Geochordaceae</taxon>
        <taxon>Carboxydichorda</taxon>
    </lineage>
</organism>
<protein>
    <recommendedName>
        <fullName evidence="4 5">Large ribosomal subunit protein uL24</fullName>
    </recommendedName>
</protein>
<dbReference type="Gene3D" id="2.30.30.30">
    <property type="match status" value="1"/>
</dbReference>
<dbReference type="InterPro" id="IPR057264">
    <property type="entry name" value="Ribosomal_uL24_C"/>
</dbReference>
<name>A0ABZ1BY44_9FIRM</name>
<keyword evidence="5" id="KW-0694">RNA-binding</keyword>
<dbReference type="Pfam" id="PF00467">
    <property type="entry name" value="KOW"/>
    <property type="match status" value="1"/>
</dbReference>
<dbReference type="HAMAP" id="MF_01326_B">
    <property type="entry name" value="Ribosomal_uL24_B"/>
    <property type="match status" value="1"/>
</dbReference>
<dbReference type="EMBL" id="CP141615">
    <property type="protein sequence ID" value="WRP17725.1"/>
    <property type="molecule type" value="Genomic_DNA"/>
</dbReference>
<feature type="domain" description="KOW" evidence="8">
    <location>
        <begin position="16"/>
        <end position="43"/>
    </location>
</feature>
<dbReference type="RefSeq" id="WP_324716995.1">
    <property type="nucleotide sequence ID" value="NZ_CP141615.1"/>
</dbReference>
<keyword evidence="10" id="KW-1185">Reference proteome</keyword>
<sequence>MARSAVQEQGRIVKVHVKKDDLVEVIRGDDAGKRGKVLQVLRKEGRVIVEGVNIQKRHTRPTRTNPQGGVVEKPGPIDSSKVMLVCPSCDKPTRYIRKRSPDGELTRVCRRCGKMID</sequence>
<dbReference type="InterPro" id="IPR041988">
    <property type="entry name" value="Ribosomal_uL24_KOW"/>
</dbReference>
<dbReference type="PANTHER" id="PTHR12903">
    <property type="entry name" value="MITOCHONDRIAL RIBOSOMAL PROTEIN L24"/>
    <property type="match status" value="1"/>
</dbReference>
<evidence type="ECO:0000256" key="3">
    <source>
        <dbReference type="ARBA" id="ARBA00023274"/>
    </source>
</evidence>
<keyword evidence="3 5" id="KW-0687">Ribonucleoprotein</keyword>
<dbReference type="InterPro" id="IPR005824">
    <property type="entry name" value="KOW"/>
</dbReference>
<evidence type="ECO:0000256" key="2">
    <source>
        <dbReference type="ARBA" id="ARBA00022980"/>
    </source>
</evidence>
<accession>A0ABZ1BY44</accession>
<comment type="subunit">
    <text evidence="5">Part of the 50S ribosomal subunit.</text>
</comment>
<evidence type="ECO:0000313" key="10">
    <source>
        <dbReference type="Proteomes" id="UP001332192"/>
    </source>
</evidence>
<keyword evidence="5" id="KW-0699">rRNA-binding</keyword>
<comment type="function">
    <text evidence="5">One of the proteins that surrounds the polypeptide exit tunnel on the outside of the subunit.</text>
</comment>
<dbReference type="SMART" id="SM00739">
    <property type="entry name" value="KOW"/>
    <property type="match status" value="1"/>
</dbReference>
<feature type="region of interest" description="Disordered" evidence="7">
    <location>
        <begin position="57"/>
        <end position="76"/>
    </location>
</feature>
<dbReference type="GO" id="GO:0005840">
    <property type="term" value="C:ribosome"/>
    <property type="evidence" value="ECO:0007669"/>
    <property type="project" value="UniProtKB-KW"/>
</dbReference>
<evidence type="ECO:0000256" key="4">
    <source>
        <dbReference type="ARBA" id="ARBA00035206"/>
    </source>
</evidence>
<gene>
    <name evidence="5 9" type="primary">rplX</name>
    <name evidence="9" type="ORF">U7230_01570</name>
</gene>
<evidence type="ECO:0000313" key="9">
    <source>
        <dbReference type="EMBL" id="WRP17725.1"/>
    </source>
</evidence>
<evidence type="ECO:0000259" key="8">
    <source>
        <dbReference type="SMART" id="SM00739"/>
    </source>
</evidence>
<dbReference type="PROSITE" id="PS01108">
    <property type="entry name" value="RIBOSOMAL_L24"/>
    <property type="match status" value="1"/>
</dbReference>
<dbReference type="InterPro" id="IPR008991">
    <property type="entry name" value="Translation_prot_SH3-like_sf"/>
</dbReference>
<evidence type="ECO:0000256" key="6">
    <source>
        <dbReference type="RuleBase" id="RU003477"/>
    </source>
</evidence>
<dbReference type="NCBIfam" id="TIGR01079">
    <property type="entry name" value="rplX_bact"/>
    <property type="match status" value="1"/>
</dbReference>
<proteinExistence type="inferred from homology"/>
<dbReference type="Pfam" id="PF17136">
    <property type="entry name" value="ribosomal_L24"/>
    <property type="match status" value="1"/>
</dbReference>
<dbReference type="InterPro" id="IPR005825">
    <property type="entry name" value="Ribosomal_uL24_CS"/>
</dbReference>
<comment type="similarity">
    <text evidence="1 5 6">Belongs to the universal ribosomal protein uL24 family.</text>
</comment>
<dbReference type="Proteomes" id="UP001332192">
    <property type="component" value="Chromosome"/>
</dbReference>
<dbReference type="InterPro" id="IPR003256">
    <property type="entry name" value="Ribosomal_uL24"/>
</dbReference>
<reference evidence="9 10" key="1">
    <citation type="journal article" date="2024" name="Front. Microbiol.">
        <title>Novel thermophilic genera Geochorda gen. nov. and Carboxydochorda gen. nov. from the deep terrestrial subsurface reveal the ecophysiological diversity in the class Limnochordia.</title>
        <authorList>
            <person name="Karnachuk O.V."/>
            <person name="Lukina A.P."/>
            <person name="Avakyan M.R."/>
            <person name="Kadnikov V.V."/>
            <person name="Begmatov S."/>
            <person name="Beletsky A.V."/>
            <person name="Vlasova K.G."/>
            <person name="Novikov A.A."/>
            <person name="Shcherbakova V.A."/>
            <person name="Mardanov A.V."/>
            <person name="Ravin N.V."/>
        </authorList>
    </citation>
    <scope>NUCLEOTIDE SEQUENCE [LARGE SCALE GENOMIC DNA]</scope>
    <source>
        <strain evidence="9 10">L945</strain>
    </source>
</reference>
<dbReference type="InterPro" id="IPR014722">
    <property type="entry name" value="Rib_uL2_dom2"/>
</dbReference>
<evidence type="ECO:0000256" key="1">
    <source>
        <dbReference type="ARBA" id="ARBA00010618"/>
    </source>
</evidence>
<evidence type="ECO:0000256" key="5">
    <source>
        <dbReference type="HAMAP-Rule" id="MF_01326"/>
    </source>
</evidence>
<dbReference type="SUPFAM" id="SSF50104">
    <property type="entry name" value="Translation proteins SH3-like domain"/>
    <property type="match status" value="1"/>
</dbReference>
<evidence type="ECO:0000256" key="7">
    <source>
        <dbReference type="SAM" id="MobiDB-lite"/>
    </source>
</evidence>
<dbReference type="CDD" id="cd06089">
    <property type="entry name" value="KOW_RPL26"/>
    <property type="match status" value="1"/>
</dbReference>
<keyword evidence="2 5" id="KW-0689">Ribosomal protein</keyword>
<comment type="function">
    <text evidence="5">One of two assembly initiator proteins, it binds directly to the 5'-end of the 23S rRNA, where it nucleates assembly of the 50S subunit.</text>
</comment>